<dbReference type="PANTHER" id="PTHR36933:SF1">
    <property type="entry name" value="SLL0788 PROTEIN"/>
    <property type="match status" value="1"/>
</dbReference>
<sequence length="386" mass="42104">MIRQRSRGQPRRVPVNWRAAALLGLITSSYSTLVAQLLAARVGRDAVVDWMVVASIPAQDLALQAEPSWPVILGGILFHQSADFLWAVVFFGLLGRWTAGLRPWTILLVGIPWAVFTSAFEYFGVVPFWQPVFTLNQPYWVGLLVHLTSASLYPLFPWLRDWLAGRASPHRRFAAWWSGVTAAGVLGMAVLAFLGWHGREWPSHLGGALAYDQGWMRAMAAHHRQGVAVARVAEQAADDPHLRSLARLMIAGQAGDVMVLEQWWRGWFGTPVLPPPEEHMAMPGMLAPEQLAALDRSAGKPGFDALFVTLMTHHHQGAIAMADAALGRAGDPRLRLMAHAIRHAQRGEILLMQGIPRGFAVSGAAALALIAPAGRHPADGGPAVHR</sequence>
<dbReference type="Gene3D" id="1.20.1260.10">
    <property type="match status" value="1"/>
</dbReference>
<dbReference type="Proteomes" id="UP000600101">
    <property type="component" value="Unassembled WGS sequence"/>
</dbReference>
<protein>
    <submittedName>
        <fullName evidence="3">DUF305 domain-containing protein</fullName>
    </submittedName>
</protein>
<evidence type="ECO:0000256" key="1">
    <source>
        <dbReference type="SAM" id="Phobius"/>
    </source>
</evidence>
<keyword evidence="1" id="KW-0472">Membrane</keyword>
<dbReference type="PANTHER" id="PTHR36933">
    <property type="entry name" value="SLL0788 PROTEIN"/>
    <property type="match status" value="1"/>
</dbReference>
<feature type="transmembrane region" description="Helical" evidence="1">
    <location>
        <begin position="137"/>
        <end position="156"/>
    </location>
</feature>
<keyword evidence="1" id="KW-1133">Transmembrane helix</keyword>
<feature type="domain" description="DUF305" evidence="2">
    <location>
        <begin position="212"/>
        <end position="354"/>
    </location>
</feature>
<keyword evidence="1" id="KW-0812">Transmembrane</keyword>
<evidence type="ECO:0000313" key="3">
    <source>
        <dbReference type="EMBL" id="MBC4018347.1"/>
    </source>
</evidence>
<name>A0A9X0R4Q4_9PROT</name>
<feature type="transmembrane region" description="Helical" evidence="1">
    <location>
        <begin position="176"/>
        <end position="196"/>
    </location>
</feature>
<dbReference type="Pfam" id="PF03713">
    <property type="entry name" value="DUF305"/>
    <property type="match status" value="1"/>
</dbReference>
<feature type="transmembrane region" description="Helical" evidence="1">
    <location>
        <begin position="71"/>
        <end position="94"/>
    </location>
</feature>
<feature type="transmembrane region" description="Helical" evidence="1">
    <location>
        <begin position="106"/>
        <end position="125"/>
    </location>
</feature>
<dbReference type="InterPro" id="IPR005183">
    <property type="entry name" value="DUF305_CopM-like"/>
</dbReference>
<reference evidence="3" key="1">
    <citation type="submission" date="2020-08" db="EMBL/GenBank/DDBJ databases">
        <authorList>
            <person name="Hu Y."/>
            <person name="Nguyen S.V."/>
            <person name="Li F."/>
            <person name="Fanning S."/>
        </authorList>
    </citation>
    <scope>NUCLEOTIDE SEQUENCE</scope>
    <source>
        <strain evidence="3">SYSU D8009</strain>
    </source>
</reference>
<dbReference type="InterPro" id="IPR012347">
    <property type="entry name" value="Ferritin-like"/>
</dbReference>
<evidence type="ECO:0000259" key="2">
    <source>
        <dbReference type="Pfam" id="PF03713"/>
    </source>
</evidence>
<dbReference type="EMBL" id="JACOMF010000051">
    <property type="protein sequence ID" value="MBC4018347.1"/>
    <property type="molecule type" value="Genomic_DNA"/>
</dbReference>
<evidence type="ECO:0000313" key="4">
    <source>
        <dbReference type="Proteomes" id="UP000600101"/>
    </source>
</evidence>
<keyword evidence="4" id="KW-1185">Reference proteome</keyword>
<organism evidence="3 4">
    <name type="scientific">Siccirubricoccus deserti</name>
    <dbReference type="NCBI Taxonomy" id="2013562"/>
    <lineage>
        <taxon>Bacteria</taxon>
        <taxon>Pseudomonadati</taxon>
        <taxon>Pseudomonadota</taxon>
        <taxon>Alphaproteobacteria</taxon>
        <taxon>Acetobacterales</taxon>
        <taxon>Roseomonadaceae</taxon>
        <taxon>Siccirubricoccus</taxon>
    </lineage>
</organism>
<accession>A0A9X0R4Q4</accession>
<comment type="caution">
    <text evidence="3">The sequence shown here is derived from an EMBL/GenBank/DDBJ whole genome shotgun (WGS) entry which is preliminary data.</text>
</comment>
<proteinExistence type="predicted"/>
<dbReference type="AlphaFoldDB" id="A0A9X0R4Q4"/>
<gene>
    <name evidence="3" type="ORF">H7965_23970</name>
</gene>